<dbReference type="SUPFAM" id="SSF74650">
    <property type="entry name" value="Galactose mutarotase-like"/>
    <property type="match status" value="1"/>
</dbReference>
<evidence type="ECO:0000259" key="4">
    <source>
        <dbReference type="Pfam" id="PF13802"/>
    </source>
</evidence>
<evidence type="ECO:0000259" key="6">
    <source>
        <dbReference type="Pfam" id="PF21365"/>
    </source>
</evidence>
<evidence type="ECO:0000256" key="1">
    <source>
        <dbReference type="ARBA" id="ARBA00007806"/>
    </source>
</evidence>
<dbReference type="InterPro" id="IPR000322">
    <property type="entry name" value="Glyco_hydro_31_TIM"/>
</dbReference>
<organism evidence="7 8">
    <name type="scientific">Aliikangiella coralliicola</name>
    <dbReference type="NCBI Taxonomy" id="2592383"/>
    <lineage>
        <taxon>Bacteria</taxon>
        <taxon>Pseudomonadati</taxon>
        <taxon>Pseudomonadota</taxon>
        <taxon>Gammaproteobacteria</taxon>
        <taxon>Oceanospirillales</taxon>
        <taxon>Pleioneaceae</taxon>
        <taxon>Aliikangiella</taxon>
    </lineage>
</organism>
<dbReference type="InterPro" id="IPR033403">
    <property type="entry name" value="DUF5110"/>
</dbReference>
<evidence type="ECO:0000259" key="5">
    <source>
        <dbReference type="Pfam" id="PF17137"/>
    </source>
</evidence>
<dbReference type="OrthoDB" id="176168at2"/>
<dbReference type="CDD" id="cd06598">
    <property type="entry name" value="GH31_transferase_CtsZ"/>
    <property type="match status" value="1"/>
</dbReference>
<reference evidence="7 8" key="1">
    <citation type="submission" date="2019-07" db="EMBL/GenBank/DDBJ databases">
        <title>Draft genome for Aliikangiella sp. M105.</title>
        <authorList>
            <person name="Wang G."/>
        </authorList>
    </citation>
    <scope>NUCLEOTIDE SEQUENCE [LARGE SCALE GENOMIC DNA]</scope>
    <source>
        <strain evidence="7 8">M105</strain>
    </source>
</reference>
<dbReference type="GO" id="GO:0004553">
    <property type="term" value="F:hydrolase activity, hydrolyzing O-glycosyl compounds"/>
    <property type="evidence" value="ECO:0007669"/>
    <property type="project" value="InterPro"/>
</dbReference>
<dbReference type="SUPFAM" id="SSF51445">
    <property type="entry name" value="(Trans)glycosidases"/>
    <property type="match status" value="1"/>
</dbReference>
<dbReference type="AlphaFoldDB" id="A0A545UK84"/>
<dbReference type="InterPro" id="IPR025887">
    <property type="entry name" value="Glyco_hydro_31_N_dom"/>
</dbReference>
<dbReference type="CDD" id="cd14752">
    <property type="entry name" value="GH31_N"/>
    <property type="match status" value="1"/>
</dbReference>
<dbReference type="Gene3D" id="3.20.20.80">
    <property type="entry name" value="Glycosidases"/>
    <property type="match status" value="1"/>
</dbReference>
<name>A0A545UK84_9GAMM</name>
<evidence type="ECO:0000256" key="2">
    <source>
        <dbReference type="RuleBase" id="RU361185"/>
    </source>
</evidence>
<dbReference type="GO" id="GO:0005975">
    <property type="term" value="P:carbohydrate metabolic process"/>
    <property type="evidence" value="ECO:0007669"/>
    <property type="project" value="InterPro"/>
</dbReference>
<dbReference type="InterPro" id="IPR017853">
    <property type="entry name" value="GH"/>
</dbReference>
<dbReference type="InterPro" id="IPR011013">
    <property type="entry name" value="Gal_mutarotase_sf_dom"/>
</dbReference>
<accession>A0A545UK84</accession>
<dbReference type="EMBL" id="VIKS01000001">
    <property type="protein sequence ID" value="TQV89874.1"/>
    <property type="molecule type" value="Genomic_DNA"/>
</dbReference>
<proteinExistence type="inferred from homology"/>
<dbReference type="Gene3D" id="2.60.40.1180">
    <property type="entry name" value="Golgi alpha-mannosidase II"/>
    <property type="match status" value="2"/>
</dbReference>
<dbReference type="Pfam" id="PF21365">
    <property type="entry name" value="Glyco_hydro_31_3rd"/>
    <property type="match status" value="1"/>
</dbReference>
<dbReference type="GO" id="GO:0030246">
    <property type="term" value="F:carbohydrate binding"/>
    <property type="evidence" value="ECO:0007669"/>
    <property type="project" value="InterPro"/>
</dbReference>
<comment type="caution">
    <text evidence="7">The sequence shown here is derived from an EMBL/GenBank/DDBJ whole genome shotgun (WGS) entry which is preliminary data.</text>
</comment>
<keyword evidence="8" id="KW-1185">Reference proteome</keyword>
<evidence type="ECO:0000313" key="8">
    <source>
        <dbReference type="Proteomes" id="UP000315439"/>
    </source>
</evidence>
<comment type="similarity">
    <text evidence="1 2">Belongs to the glycosyl hydrolase 31 family.</text>
</comment>
<dbReference type="PANTHER" id="PTHR43863:SF2">
    <property type="entry name" value="MALTASE-GLUCOAMYLASE"/>
    <property type="match status" value="1"/>
</dbReference>
<feature type="domain" description="Glycoside hydrolase family 31 N-terminal" evidence="4">
    <location>
        <begin position="35"/>
        <end position="192"/>
    </location>
</feature>
<dbReference type="Proteomes" id="UP000315439">
    <property type="component" value="Unassembled WGS sequence"/>
</dbReference>
<dbReference type="SUPFAM" id="SSF51011">
    <property type="entry name" value="Glycosyl hydrolase domain"/>
    <property type="match status" value="1"/>
</dbReference>
<dbReference type="InterPro" id="IPR051816">
    <property type="entry name" value="Glycosyl_Hydrolase_31"/>
</dbReference>
<dbReference type="Pfam" id="PF17137">
    <property type="entry name" value="DUF5110"/>
    <property type="match status" value="1"/>
</dbReference>
<evidence type="ECO:0000313" key="7">
    <source>
        <dbReference type="EMBL" id="TQV89874.1"/>
    </source>
</evidence>
<feature type="domain" description="Glycosyl hydrolase family 31 C-terminal" evidence="6">
    <location>
        <begin position="569"/>
        <end position="653"/>
    </location>
</feature>
<dbReference type="Pfam" id="PF13802">
    <property type="entry name" value="Gal_mutarotas_2"/>
    <property type="match status" value="1"/>
</dbReference>
<feature type="domain" description="DUF5110" evidence="5">
    <location>
        <begin position="671"/>
        <end position="745"/>
    </location>
</feature>
<evidence type="ECO:0000259" key="3">
    <source>
        <dbReference type="Pfam" id="PF01055"/>
    </source>
</evidence>
<feature type="domain" description="Glycoside hydrolase family 31 TIM barrel" evidence="3">
    <location>
        <begin position="235"/>
        <end position="561"/>
    </location>
</feature>
<gene>
    <name evidence="7" type="ORF">FLL46_01990</name>
</gene>
<dbReference type="Gene3D" id="2.60.40.1760">
    <property type="entry name" value="glycosyl hydrolase (family 31)"/>
    <property type="match status" value="1"/>
</dbReference>
<dbReference type="PANTHER" id="PTHR43863">
    <property type="entry name" value="HYDROLASE, PUTATIVE (AFU_ORTHOLOGUE AFUA_1G03140)-RELATED"/>
    <property type="match status" value="1"/>
</dbReference>
<protein>
    <submittedName>
        <fullName evidence="7">DUF5110 domain-containing protein</fullName>
    </submittedName>
</protein>
<keyword evidence="2" id="KW-0378">Hydrolase</keyword>
<dbReference type="InterPro" id="IPR013780">
    <property type="entry name" value="Glyco_hydro_b"/>
</dbReference>
<dbReference type="Pfam" id="PF01055">
    <property type="entry name" value="Glyco_hydro_31_2nd"/>
    <property type="match status" value="1"/>
</dbReference>
<keyword evidence="2" id="KW-0326">Glycosidase</keyword>
<dbReference type="InterPro" id="IPR048395">
    <property type="entry name" value="Glyco_hydro_31_C"/>
</dbReference>
<sequence>MLALTSCVTSRQSSEYVSHSMENGVLVVETSRGKIQLTALPGDSIEVHHMENGVKQLPSFAISETSRSEKGELQEKNNQLFFRNGNLEAVINKKNFEIRFFRGAELISRQIAYFHTDKNLGFNFELTDKEKIMGGGQRVLGMDRRGHRMPLYNRAHYGYTTESNQMYYSLPAIMSDKKYMIVFDNSASGFLDIGKTNKDVLSFEAVGGRTAYIVSTAKNFPKLINNYVELTGKQPLPPRWAFGNYASRFGYKTEKQVRETVDKFIQEDFPLDTVILDLYWFGPDIKGHVGNLDWDRSAFPTPEKMIDDLKQKGVKTIAITEPFILSSSKNWQEAVDNKVIAKDEKGEPYRYDFYFGNTGLVDVFDKNAQQWFWQHYQKLFEQGTAGTWGDLGEPEVHPDDILHYFSAAERNVRGDEIHNAYGHQWAKMVYENQREFQPQTRPFIMMRSGFAGSQRFGIIPWTGDVSRSWGGLKPQVELSLQMGLFGLAYTHSDLGGFAGGTTFDKELYIRWLQYGVFQPVYRPHAQDNIAPEPVFHDKETKDIIREFVKLRYQMLPYIYTMAYQNSTTGMPLMRPLFFSDESNLDLIDNKTSYLWGDSLLISPVVEPGITSQSLSLPTGVWFDYWNGTKYQGSQTVDIPVDLKKIPVLVKAGAFLPMIESIQSTKDYSSGNLILHYYSDDSASESKGMMYEDDGESFDSIQSGAHELLRFKAKNQRKHLEIEIKREGKGYRTMPASRKVSLVIHNWNRKPESIEFNDEEVPADQFTYDSALNQLEVSIVWNHEKSLLVIK</sequence>